<comment type="caution">
    <text evidence="2">The sequence shown here is derived from an EMBL/GenBank/DDBJ whole genome shotgun (WGS) entry which is preliminary data.</text>
</comment>
<dbReference type="EMBL" id="WTPW01000291">
    <property type="protein sequence ID" value="KAF0526034.1"/>
    <property type="molecule type" value="Genomic_DNA"/>
</dbReference>
<reference evidence="2 3" key="1">
    <citation type="journal article" date="2019" name="Environ. Microbiol.">
        <title>At the nexus of three kingdoms: the genome of the mycorrhizal fungus Gigaspora margarita provides insights into plant, endobacterial and fungal interactions.</title>
        <authorList>
            <person name="Venice F."/>
            <person name="Ghignone S."/>
            <person name="Salvioli di Fossalunga A."/>
            <person name="Amselem J."/>
            <person name="Novero M."/>
            <person name="Xianan X."/>
            <person name="Sedzielewska Toro K."/>
            <person name="Morin E."/>
            <person name="Lipzen A."/>
            <person name="Grigoriev I.V."/>
            <person name="Henrissat B."/>
            <person name="Martin F.M."/>
            <person name="Bonfante P."/>
        </authorList>
    </citation>
    <scope>NUCLEOTIDE SEQUENCE [LARGE SCALE GENOMIC DNA]</scope>
    <source>
        <strain evidence="2 3">BEG34</strain>
    </source>
</reference>
<keyword evidence="3" id="KW-1185">Reference proteome</keyword>
<protein>
    <submittedName>
        <fullName evidence="2">Crinkler family protein</fullName>
    </submittedName>
</protein>
<dbReference type="OrthoDB" id="2315391at2759"/>
<dbReference type="Proteomes" id="UP000439903">
    <property type="component" value="Unassembled WGS sequence"/>
</dbReference>
<name>A0A8H4EP21_GIGMA</name>
<gene>
    <name evidence="2" type="ORF">F8M41_014219</name>
</gene>
<feature type="compositionally biased region" description="Basic residues" evidence="1">
    <location>
        <begin position="92"/>
        <end position="111"/>
    </location>
</feature>
<evidence type="ECO:0000313" key="3">
    <source>
        <dbReference type="Proteomes" id="UP000439903"/>
    </source>
</evidence>
<organism evidence="2 3">
    <name type="scientific">Gigaspora margarita</name>
    <dbReference type="NCBI Taxonomy" id="4874"/>
    <lineage>
        <taxon>Eukaryota</taxon>
        <taxon>Fungi</taxon>
        <taxon>Fungi incertae sedis</taxon>
        <taxon>Mucoromycota</taxon>
        <taxon>Glomeromycotina</taxon>
        <taxon>Glomeromycetes</taxon>
        <taxon>Diversisporales</taxon>
        <taxon>Gigasporaceae</taxon>
        <taxon>Gigaspora</taxon>
    </lineage>
</organism>
<feature type="region of interest" description="Disordered" evidence="1">
    <location>
        <begin position="92"/>
        <end position="118"/>
    </location>
</feature>
<evidence type="ECO:0000313" key="2">
    <source>
        <dbReference type="EMBL" id="KAF0526034.1"/>
    </source>
</evidence>
<accession>A0A8H4EP21</accession>
<proteinExistence type="predicted"/>
<sequence>MFIFHRFFAPNKPSLKFPLELQDSTFFETSKDYFLESFKEYKAKKNEQFFPSHHGIFKTQLQKIANLDPQYKFYKEKAQAAIFAFESQRRIQKEKKRSKRPAKKKRQRKNNTSKITQTVESDRKLDTINTITEILRNSKLDIRQTDVITNMMPLKDRDLQKLIDVINNNIRNAMHGKGISKEHYQFLVCGGTAGIGKTRLGQEVFNILQHHWMPPTEWTSNGFLAHLVYLHLDFGNDMILDVYDSDLSASIIIGIRMSYEFFVKGKYDIQFREFRHEALKHKDDFNVDFVITAIRSYLCLEVGQRLFLFIHIDEFQKIINFDSWNADTERPPKGLFRCMMYELGRYMTYQSPQCIFVQTFLSGTAPHSVIRSKEPTSYSWHFSECPLLSMAARIQIMDHFMINYDNSDNWKLKLWIHQLLSDTGGLPRALEYLLEHFFGVNHDRIQWFLDEIDKHNQNNFFNGVASDLDKRIGSIPVMKTDIPSHDYPDETFEVLERDRHLVLKHRGDNKYVIQMPFIFLYLYNQVLHMATDILDDIFTPRWIIQWQDWELFVAEFEAFRNNVLIELGKEVQSLREIYRGAYGHKDTLELRIKLRPLTVHRAREQFPCLKLSDLTNFNNIDWRSNNIIINGWAAPFADCFRREVTDDAHFLFIGSQQKWKANNICIEDILVEHEKNKKAFEKAQEPLRSELKTYRLITVVFTNQPFSGNYADIPLDCLLICQQNFQDYFGHVFASRAAFAITRDSNPNFINPDRLCVALKIPRQLSGEISRKRPFRSRNEIIEKVPEMQNHPDAVKMMSFFPYGDDVRALDSPIKRQRDECRNVNHTKLNGIDKENLRLQ</sequence>
<evidence type="ECO:0000256" key="1">
    <source>
        <dbReference type="SAM" id="MobiDB-lite"/>
    </source>
</evidence>
<dbReference type="AlphaFoldDB" id="A0A8H4EP21"/>